<gene>
    <name evidence="13" type="primary">atpF</name>
    <name evidence="17" type="ORF">C8N34_10631</name>
</gene>
<name>A0A2T6B1F4_9RHOB</name>
<reference evidence="17 18" key="1">
    <citation type="submission" date="2018-04" db="EMBL/GenBank/DDBJ databases">
        <title>Genomic Encyclopedia of Archaeal and Bacterial Type Strains, Phase II (KMG-II): from individual species to whole genera.</title>
        <authorList>
            <person name="Goeker M."/>
        </authorList>
    </citation>
    <scope>NUCLEOTIDE SEQUENCE [LARGE SCALE GENOMIC DNA]</scope>
    <source>
        <strain evidence="17 18">DSM 21823</strain>
    </source>
</reference>
<dbReference type="GO" id="GO:0012505">
    <property type="term" value="C:endomembrane system"/>
    <property type="evidence" value="ECO:0007669"/>
    <property type="project" value="UniProtKB-SubCell"/>
</dbReference>
<dbReference type="InterPro" id="IPR050059">
    <property type="entry name" value="ATP_synthase_B_chain"/>
</dbReference>
<comment type="function">
    <text evidence="11">Component of the F(0) channel, it forms part of the peripheral stalk, linking F(1) to F(0). The b'-subunit is a diverged and duplicated form of b found in plants and photosynthetic bacteria.</text>
</comment>
<feature type="signal peptide" evidence="16">
    <location>
        <begin position="1"/>
        <end position="18"/>
    </location>
</feature>
<dbReference type="CDD" id="cd06503">
    <property type="entry name" value="ATP-synt_Fo_b"/>
    <property type="match status" value="1"/>
</dbReference>
<dbReference type="Pfam" id="PF00430">
    <property type="entry name" value="ATP-synt_B"/>
    <property type="match status" value="1"/>
</dbReference>
<dbReference type="RefSeq" id="WP_108128847.1">
    <property type="nucleotide sequence ID" value="NZ_QBKP01000006.1"/>
</dbReference>
<feature type="chain" id="PRO_5015524068" description="ATP synthase subunit b" evidence="16">
    <location>
        <begin position="19"/>
        <end position="185"/>
    </location>
</feature>
<dbReference type="NCBIfam" id="NF009989">
    <property type="entry name" value="PRK13455.1"/>
    <property type="match status" value="1"/>
</dbReference>
<evidence type="ECO:0000313" key="17">
    <source>
        <dbReference type="EMBL" id="PTX49853.1"/>
    </source>
</evidence>
<dbReference type="PANTHER" id="PTHR33445">
    <property type="entry name" value="ATP SYNTHASE SUBUNIT B', CHLOROPLASTIC"/>
    <property type="match status" value="1"/>
</dbReference>
<keyword evidence="15" id="KW-0175">Coiled coil</keyword>
<accession>A0A2T6B1F4</accession>
<evidence type="ECO:0000313" key="18">
    <source>
        <dbReference type="Proteomes" id="UP000244224"/>
    </source>
</evidence>
<dbReference type="GO" id="GO:0005886">
    <property type="term" value="C:plasma membrane"/>
    <property type="evidence" value="ECO:0007669"/>
    <property type="project" value="UniProtKB-SubCell"/>
</dbReference>
<dbReference type="PANTHER" id="PTHR33445:SF1">
    <property type="entry name" value="ATP SYNTHASE SUBUNIT B"/>
    <property type="match status" value="1"/>
</dbReference>
<keyword evidence="8 13" id="KW-0472">Membrane</keyword>
<comment type="similarity">
    <text evidence="1 13 14">Belongs to the ATPase B chain family.</text>
</comment>
<dbReference type="AlphaFoldDB" id="A0A2T6B1F4"/>
<keyword evidence="13" id="KW-1003">Cell membrane</keyword>
<dbReference type="HAMAP" id="MF_01398">
    <property type="entry name" value="ATP_synth_b_bprime"/>
    <property type="match status" value="1"/>
</dbReference>
<keyword evidence="6 13" id="KW-1133">Transmembrane helix</keyword>
<keyword evidence="4 13" id="KW-0812">Transmembrane</keyword>
<dbReference type="GO" id="GO:0046961">
    <property type="term" value="F:proton-transporting ATPase activity, rotational mechanism"/>
    <property type="evidence" value="ECO:0007669"/>
    <property type="project" value="TreeGrafter"/>
</dbReference>
<evidence type="ECO:0000256" key="8">
    <source>
        <dbReference type="ARBA" id="ARBA00023136"/>
    </source>
</evidence>
<evidence type="ECO:0000256" key="3">
    <source>
        <dbReference type="ARBA" id="ARBA00022547"/>
    </source>
</evidence>
<feature type="transmembrane region" description="Helical" evidence="13">
    <location>
        <begin position="28"/>
        <end position="47"/>
    </location>
</feature>
<comment type="function">
    <text evidence="10 13">F(1)F(0) ATP synthase produces ATP from ADP in the presence of a proton or sodium gradient. F-type ATPases consist of two structural domains, F(1) containing the extramembraneous catalytic core and F(0) containing the membrane proton channel, linked together by a central stalk and a peripheral stalk. During catalysis, ATP synthesis in the catalytic domain of F(1) is coupled via a rotary mechanism of the central stalk subunits to proton translocation.</text>
</comment>
<protein>
    <recommendedName>
        <fullName evidence="13">ATP synthase subunit b</fullName>
    </recommendedName>
    <alternativeName>
        <fullName evidence="13">ATP synthase F(0) sector subunit b</fullName>
    </alternativeName>
    <alternativeName>
        <fullName evidence="13">ATPase subunit I</fullName>
    </alternativeName>
    <alternativeName>
        <fullName evidence="13">F-type ATPase subunit b</fullName>
        <shortName evidence="13">F-ATPase subunit b</shortName>
    </alternativeName>
</protein>
<dbReference type="GO" id="GO:0046933">
    <property type="term" value="F:proton-transporting ATP synthase activity, rotational mechanism"/>
    <property type="evidence" value="ECO:0007669"/>
    <property type="project" value="UniProtKB-UniRule"/>
</dbReference>
<keyword evidence="3 13" id="KW-0138">CF(0)</keyword>
<keyword evidence="9 13" id="KW-0066">ATP synthesis</keyword>
<evidence type="ECO:0000256" key="13">
    <source>
        <dbReference type="HAMAP-Rule" id="MF_01398"/>
    </source>
</evidence>
<evidence type="ECO:0000256" key="16">
    <source>
        <dbReference type="SAM" id="SignalP"/>
    </source>
</evidence>
<evidence type="ECO:0000256" key="15">
    <source>
        <dbReference type="SAM" id="Coils"/>
    </source>
</evidence>
<comment type="subcellular location">
    <subcellularLocation>
        <location evidence="13">Cell membrane</location>
        <topology evidence="13">Single-pass membrane protein</topology>
    </subcellularLocation>
    <subcellularLocation>
        <location evidence="12">Endomembrane system</location>
        <topology evidence="12">Single-pass membrane protein</topology>
    </subcellularLocation>
</comment>
<comment type="subunit">
    <text evidence="13">F-type ATPases have 2 components, F(1) - the catalytic core - and F(0) - the membrane proton channel. F(1) has five subunits: alpha(3), beta(3), gamma(1), delta(1), epsilon(1). F(0) has three main subunits: a(1), b(2) and c(10-14). The alpha and beta chains form an alternating ring which encloses part of the gamma chain. F(1) is attached to F(0) by a central stalk formed by the gamma and epsilon chains, while a peripheral stalk is formed by the delta and b chains.</text>
</comment>
<organism evidence="17 18">
    <name type="scientific">Gemmobacter caeni</name>
    <dbReference type="NCBI Taxonomy" id="589035"/>
    <lineage>
        <taxon>Bacteria</taxon>
        <taxon>Pseudomonadati</taxon>
        <taxon>Pseudomonadota</taxon>
        <taxon>Alphaproteobacteria</taxon>
        <taxon>Rhodobacterales</taxon>
        <taxon>Paracoccaceae</taxon>
        <taxon>Gemmobacter</taxon>
    </lineage>
</organism>
<evidence type="ECO:0000256" key="10">
    <source>
        <dbReference type="ARBA" id="ARBA00025198"/>
    </source>
</evidence>
<dbReference type="GO" id="GO:0045259">
    <property type="term" value="C:proton-transporting ATP synthase complex"/>
    <property type="evidence" value="ECO:0007669"/>
    <property type="project" value="UniProtKB-KW"/>
</dbReference>
<dbReference type="Proteomes" id="UP000244224">
    <property type="component" value="Unassembled WGS sequence"/>
</dbReference>
<evidence type="ECO:0000256" key="11">
    <source>
        <dbReference type="ARBA" id="ARBA00025614"/>
    </source>
</evidence>
<evidence type="ECO:0000256" key="14">
    <source>
        <dbReference type="RuleBase" id="RU003848"/>
    </source>
</evidence>
<dbReference type="InterPro" id="IPR002146">
    <property type="entry name" value="ATP_synth_b/b'su_bac/chlpt"/>
</dbReference>
<evidence type="ECO:0000256" key="6">
    <source>
        <dbReference type="ARBA" id="ARBA00022989"/>
    </source>
</evidence>
<evidence type="ECO:0000256" key="7">
    <source>
        <dbReference type="ARBA" id="ARBA00023065"/>
    </source>
</evidence>
<evidence type="ECO:0000256" key="4">
    <source>
        <dbReference type="ARBA" id="ARBA00022692"/>
    </source>
</evidence>
<keyword evidence="7 13" id="KW-0406">Ion transport</keyword>
<keyword evidence="5 13" id="KW-0375">Hydrogen ion transport</keyword>
<keyword evidence="2 13" id="KW-0813">Transport</keyword>
<feature type="coiled-coil region" evidence="15">
    <location>
        <begin position="68"/>
        <end position="146"/>
    </location>
</feature>
<keyword evidence="16" id="KW-0732">Signal</keyword>
<proteinExistence type="inferred from homology"/>
<evidence type="ECO:0000256" key="5">
    <source>
        <dbReference type="ARBA" id="ARBA00022781"/>
    </source>
</evidence>
<dbReference type="EMBL" id="QBKP01000006">
    <property type="protein sequence ID" value="PTX49853.1"/>
    <property type="molecule type" value="Genomic_DNA"/>
</dbReference>
<keyword evidence="18" id="KW-1185">Reference proteome</keyword>
<comment type="caution">
    <text evidence="17">The sequence shown here is derived from an EMBL/GenBank/DDBJ whole genome shotgun (WGS) entry which is preliminary data.</text>
</comment>
<evidence type="ECO:0000256" key="9">
    <source>
        <dbReference type="ARBA" id="ARBA00023310"/>
    </source>
</evidence>
<sequence>MQKLILIVAALAASPALAADGPFVSLRNSNFIVLLAFVVFVLILLYLKVPAKLGAMLDNRAALIKAELEEARLLREEAKTILASYERKQKEMMEQSERIVAAAKEEALSAAQQAKADLKTSIARRLAAAEERIASAEAAAVREVRERAVDVAIAAAGDVLTKQMSAETTAASIDEAIAQVEAKLH</sequence>
<evidence type="ECO:0000256" key="1">
    <source>
        <dbReference type="ARBA" id="ARBA00005513"/>
    </source>
</evidence>
<evidence type="ECO:0000256" key="2">
    <source>
        <dbReference type="ARBA" id="ARBA00022448"/>
    </source>
</evidence>
<evidence type="ECO:0000256" key="12">
    <source>
        <dbReference type="ARBA" id="ARBA00037847"/>
    </source>
</evidence>